<dbReference type="PANTHER" id="PTHR11377:SF5">
    <property type="entry name" value="GLYCYLPEPTIDE N-TETRADECANOYLTRANSFERASE"/>
    <property type="match status" value="1"/>
</dbReference>
<reference evidence="11" key="1">
    <citation type="submission" date="2015-09" db="EMBL/GenBank/DDBJ databases">
        <authorList>
            <consortium name="Pathogen Informatics"/>
        </authorList>
    </citation>
    <scope>NUCLEOTIDE SEQUENCE [LARGE SCALE GENOMIC DNA]</scope>
    <source>
        <strain evidence="11">Lake Konstanz</strain>
    </source>
</reference>
<evidence type="ECO:0000259" key="9">
    <source>
        <dbReference type="Pfam" id="PF02799"/>
    </source>
</evidence>
<protein>
    <recommendedName>
        <fullName evidence="2 5">Glycylpeptide N-tetradecanoyltransferase</fullName>
        <ecNumber evidence="2 5">2.3.1.97</ecNumber>
    </recommendedName>
</protein>
<comment type="similarity">
    <text evidence="1 6">Belongs to the NMT family.</text>
</comment>
<dbReference type="Pfam" id="PF02799">
    <property type="entry name" value="NMT_C"/>
    <property type="match status" value="1"/>
</dbReference>
<dbReference type="Proteomes" id="UP000051952">
    <property type="component" value="Unassembled WGS sequence"/>
</dbReference>
<feature type="compositionally biased region" description="Polar residues" evidence="7">
    <location>
        <begin position="1"/>
        <end position="10"/>
    </location>
</feature>
<feature type="domain" description="Glycylpeptide N-tetradecanoyltransferase N-terminal" evidence="8">
    <location>
        <begin position="24"/>
        <end position="184"/>
    </location>
</feature>
<dbReference type="OrthoDB" id="60315at2759"/>
<evidence type="ECO:0000313" key="10">
    <source>
        <dbReference type="EMBL" id="CUG87887.1"/>
    </source>
</evidence>
<dbReference type="Gene3D" id="3.40.630.170">
    <property type="match status" value="1"/>
</dbReference>
<evidence type="ECO:0000313" key="11">
    <source>
        <dbReference type="Proteomes" id="UP000051952"/>
    </source>
</evidence>
<keyword evidence="3 5" id="KW-0808">Transferase</keyword>
<dbReference type="GO" id="GO:0004379">
    <property type="term" value="F:glycylpeptide N-tetradecanoyltransferase activity"/>
    <property type="evidence" value="ECO:0007669"/>
    <property type="project" value="UniProtKB-EC"/>
</dbReference>
<dbReference type="InterPro" id="IPR000903">
    <property type="entry name" value="NMT"/>
</dbReference>
<evidence type="ECO:0000256" key="1">
    <source>
        <dbReference type="ARBA" id="ARBA00009469"/>
    </source>
</evidence>
<organism evidence="10 11">
    <name type="scientific">Bodo saltans</name>
    <name type="common">Flagellated protozoan</name>
    <dbReference type="NCBI Taxonomy" id="75058"/>
    <lineage>
        <taxon>Eukaryota</taxon>
        <taxon>Discoba</taxon>
        <taxon>Euglenozoa</taxon>
        <taxon>Kinetoplastea</taxon>
        <taxon>Metakinetoplastina</taxon>
        <taxon>Eubodonida</taxon>
        <taxon>Bodonidae</taxon>
        <taxon>Bodo</taxon>
    </lineage>
</organism>
<accession>A0A0S4JHM4</accession>
<dbReference type="VEuPathDB" id="TriTrypDB:BSAL_12535"/>
<dbReference type="OMA" id="GWKRDWH"/>
<dbReference type="PROSITE" id="PS00975">
    <property type="entry name" value="NMT_1"/>
    <property type="match status" value="1"/>
</dbReference>
<feature type="domain" description="Glycylpeptide N-tetradecanoyltransferase C-terminal" evidence="9">
    <location>
        <begin position="201"/>
        <end position="382"/>
    </location>
</feature>
<dbReference type="EC" id="2.3.1.97" evidence="2 5"/>
<evidence type="ECO:0000256" key="2">
    <source>
        <dbReference type="ARBA" id="ARBA00012923"/>
    </source>
</evidence>
<sequence length="393" mass="44728">MHEFWSTQPVPQGEKEAQEGPLEKKTVDDVPKSPYPIASVLEWWVPDVLESEDDLRQIYELLRDNYVEDDDSMFRFNYSHAFLKWALTPPGYVKEWHVAVRRKNDKSVVAFISGIPIDIAVKPSAGGDAEVRKMCEINFLCIHKRLREKKLAPILIKEVTRRVNVLDIWQAVYTAGIVLPTPFTSAQYFHRSLNPEKLVAIRFSRIPPQYEKFQNPMQMMKRNYAVPNAPAVRGFREMEAGDVPAVKSILNASLAKFSVAPTFTEEEVHHWLLPREGVVFSFVVADSNNVATDFVSFYSLPSTVIGNSKYNELNAAYTYYYSANTVPIKVLMGDVLSAAKAKGFDVVNTLDILDNKEFLQDLKFGPGDGNLHYYFYNWGYPIVQPKSVGLVML</sequence>
<keyword evidence="4 5" id="KW-0012">Acyltransferase</keyword>
<dbReference type="FunFam" id="3.40.630.170:FF:000003">
    <property type="entry name" value="Glycylpeptide N-tetradecanoyltransferase"/>
    <property type="match status" value="1"/>
</dbReference>
<evidence type="ECO:0000256" key="6">
    <source>
        <dbReference type="RuleBase" id="RU004178"/>
    </source>
</evidence>
<evidence type="ECO:0000256" key="3">
    <source>
        <dbReference type="ARBA" id="ARBA00022679"/>
    </source>
</evidence>
<comment type="catalytic activity">
    <reaction evidence="5">
        <text>N-terminal glycyl-[protein] + tetradecanoyl-CoA = N-tetradecanoylglycyl-[protein] + CoA + H(+)</text>
        <dbReference type="Rhea" id="RHEA:15521"/>
        <dbReference type="Rhea" id="RHEA-COMP:12666"/>
        <dbReference type="Rhea" id="RHEA-COMP:12667"/>
        <dbReference type="ChEBI" id="CHEBI:15378"/>
        <dbReference type="ChEBI" id="CHEBI:57287"/>
        <dbReference type="ChEBI" id="CHEBI:57385"/>
        <dbReference type="ChEBI" id="CHEBI:64723"/>
        <dbReference type="ChEBI" id="CHEBI:133050"/>
        <dbReference type="EC" id="2.3.1.97"/>
    </reaction>
</comment>
<feature type="compositionally biased region" description="Basic and acidic residues" evidence="7">
    <location>
        <begin position="13"/>
        <end position="29"/>
    </location>
</feature>
<evidence type="ECO:0000256" key="4">
    <source>
        <dbReference type="ARBA" id="ARBA00023315"/>
    </source>
</evidence>
<evidence type="ECO:0000256" key="7">
    <source>
        <dbReference type="SAM" id="MobiDB-lite"/>
    </source>
</evidence>
<dbReference type="AlphaFoldDB" id="A0A0S4JHM4"/>
<keyword evidence="11" id="KW-1185">Reference proteome</keyword>
<dbReference type="PROSITE" id="PS00976">
    <property type="entry name" value="NMT_2"/>
    <property type="match status" value="1"/>
</dbReference>
<dbReference type="InterPro" id="IPR022678">
    <property type="entry name" value="NMT_CS"/>
</dbReference>
<dbReference type="Pfam" id="PF01233">
    <property type="entry name" value="NMT"/>
    <property type="match status" value="1"/>
</dbReference>
<dbReference type="InterPro" id="IPR016181">
    <property type="entry name" value="Acyl_CoA_acyltransferase"/>
</dbReference>
<dbReference type="PANTHER" id="PTHR11377">
    <property type="entry name" value="N-MYRISTOYL TRANSFERASE"/>
    <property type="match status" value="1"/>
</dbReference>
<dbReference type="InterPro" id="IPR022676">
    <property type="entry name" value="NMT_N"/>
</dbReference>
<dbReference type="InterPro" id="IPR022677">
    <property type="entry name" value="NMT_C"/>
</dbReference>
<evidence type="ECO:0000256" key="5">
    <source>
        <dbReference type="RuleBase" id="RU000586"/>
    </source>
</evidence>
<evidence type="ECO:0000259" key="8">
    <source>
        <dbReference type="Pfam" id="PF01233"/>
    </source>
</evidence>
<dbReference type="SUPFAM" id="SSF55729">
    <property type="entry name" value="Acyl-CoA N-acyltransferases (Nat)"/>
    <property type="match status" value="2"/>
</dbReference>
<proteinExistence type="inferred from homology"/>
<dbReference type="GO" id="GO:0005737">
    <property type="term" value="C:cytoplasm"/>
    <property type="evidence" value="ECO:0007669"/>
    <property type="project" value="TreeGrafter"/>
</dbReference>
<comment type="function">
    <text evidence="5">Adds a myristoyl group to the N-terminal glycine residue of certain cellular proteins.</text>
</comment>
<name>A0A0S4JHM4_BODSA</name>
<dbReference type="PIRSF" id="PIRSF015892">
    <property type="entry name" value="N-myristl_transf"/>
    <property type="match status" value="1"/>
</dbReference>
<dbReference type="EMBL" id="CYKH01001596">
    <property type="protein sequence ID" value="CUG87887.1"/>
    <property type="molecule type" value="Genomic_DNA"/>
</dbReference>
<feature type="region of interest" description="Disordered" evidence="7">
    <location>
        <begin position="1"/>
        <end position="29"/>
    </location>
</feature>
<gene>
    <name evidence="10" type="ORF">BSAL_12535</name>
</gene>